<name>A0A916K225_9BACL</name>
<accession>A0A916K225</accession>
<gene>
    <name evidence="1" type="ORF">PAESOLCIP111_02634</name>
</gene>
<dbReference type="AlphaFoldDB" id="A0A916K225"/>
<dbReference type="Proteomes" id="UP000693672">
    <property type="component" value="Unassembled WGS sequence"/>
</dbReference>
<dbReference type="PANTHER" id="PTHR35336">
    <property type="entry name" value="ADENOSYLCOBINAMIDE AMIDOHYDROLASE"/>
    <property type="match status" value="1"/>
</dbReference>
<evidence type="ECO:0000313" key="1">
    <source>
        <dbReference type="EMBL" id="CAG7624544.1"/>
    </source>
</evidence>
<reference evidence="1" key="1">
    <citation type="submission" date="2021-06" db="EMBL/GenBank/DDBJ databases">
        <authorList>
            <person name="Criscuolo A."/>
        </authorList>
    </citation>
    <scope>NUCLEOTIDE SEQUENCE</scope>
    <source>
        <strain evidence="1">CIP111600</strain>
    </source>
</reference>
<dbReference type="InterPro" id="IPR052209">
    <property type="entry name" value="CbiZ"/>
</dbReference>
<dbReference type="PANTHER" id="PTHR35336:SF5">
    <property type="entry name" value="ADENOSYLCOBINAMIDE AMIDOHYDROLASE"/>
    <property type="match status" value="1"/>
</dbReference>
<comment type="caution">
    <text evidence="1">The sequence shown here is derived from an EMBL/GenBank/DDBJ whole genome shotgun (WGS) entry which is preliminary data.</text>
</comment>
<organism evidence="1 2">
    <name type="scientific">Paenibacillus solanacearum</name>
    <dbReference type="NCBI Taxonomy" id="2048548"/>
    <lineage>
        <taxon>Bacteria</taxon>
        <taxon>Bacillati</taxon>
        <taxon>Bacillota</taxon>
        <taxon>Bacilli</taxon>
        <taxon>Bacillales</taxon>
        <taxon>Paenibacillaceae</taxon>
        <taxon>Paenibacillus</taxon>
    </lineage>
</organism>
<dbReference type="RefSeq" id="WP_246627426.1">
    <property type="nucleotide sequence ID" value="NZ_CAJVAS010000010.1"/>
</dbReference>
<dbReference type="EMBL" id="CAJVAS010000010">
    <property type="protein sequence ID" value="CAG7624544.1"/>
    <property type="molecule type" value="Genomic_DNA"/>
</dbReference>
<evidence type="ECO:0008006" key="3">
    <source>
        <dbReference type="Google" id="ProtNLM"/>
    </source>
</evidence>
<sequence length="238" mass="25537">MIPGLRDSFTDLGWASFFAIRSDTPMRTLNSSMWGEGFGTHRHLMNRQVDKHYHCDDPLAEMHAFMAAHGIDGLQTAALLTAADLRDRAYEAERIPDGSEVCCWVTAGFSNKARAGRAQQVSALYPGTINTIVVVDGTLTDAAFVNAVITATEAKTAALHDLGVRVDDRDDAGAFATGTTTDAVLIASMQRGTSFRYAGTATQLGYAIGRTVYEAVMASGARYLRRTTAHEPGISGQA</sequence>
<keyword evidence="2" id="KW-1185">Reference proteome</keyword>
<proteinExistence type="predicted"/>
<protein>
    <recommendedName>
        <fullName evidence="3">Adenosylcobinamide amidohydrolase</fullName>
    </recommendedName>
</protein>
<evidence type="ECO:0000313" key="2">
    <source>
        <dbReference type="Proteomes" id="UP000693672"/>
    </source>
</evidence>
<dbReference type="Pfam" id="PF01955">
    <property type="entry name" value="CbiZ"/>
    <property type="match status" value="1"/>
</dbReference>
<dbReference type="InterPro" id="IPR002808">
    <property type="entry name" value="AdoCbi_amidolase"/>
</dbReference>